<organism evidence="4 5">
    <name type="scientific">Paracidobacterium acidisoli</name>
    <dbReference type="NCBI Taxonomy" id="2303751"/>
    <lineage>
        <taxon>Bacteria</taxon>
        <taxon>Pseudomonadati</taxon>
        <taxon>Acidobacteriota</taxon>
        <taxon>Terriglobia</taxon>
        <taxon>Terriglobales</taxon>
        <taxon>Acidobacteriaceae</taxon>
        <taxon>Paracidobacterium</taxon>
    </lineage>
</organism>
<dbReference type="InterPro" id="IPR020904">
    <property type="entry name" value="Sc_DH/Rdtase_CS"/>
</dbReference>
<protein>
    <submittedName>
        <fullName evidence="4">SDR family oxidoreductase</fullName>
    </submittedName>
</protein>
<name>A0A372IUV9_9BACT</name>
<evidence type="ECO:0000259" key="3">
    <source>
        <dbReference type="SMART" id="SM00822"/>
    </source>
</evidence>
<dbReference type="FunFam" id="3.40.50.720:FF:000084">
    <property type="entry name" value="Short-chain dehydrogenase reductase"/>
    <property type="match status" value="1"/>
</dbReference>
<dbReference type="InterPro" id="IPR051122">
    <property type="entry name" value="SDR_DHRS6-like"/>
</dbReference>
<dbReference type="PROSITE" id="PS00061">
    <property type="entry name" value="ADH_SHORT"/>
    <property type="match status" value="1"/>
</dbReference>
<dbReference type="Gene3D" id="3.40.50.720">
    <property type="entry name" value="NAD(P)-binding Rossmann-like Domain"/>
    <property type="match status" value="1"/>
</dbReference>
<reference evidence="4 5" key="1">
    <citation type="submission" date="2018-08" db="EMBL/GenBank/DDBJ databases">
        <title>Acidipila sp. 4G-K13, an acidobacterium isolated from forest soil.</title>
        <authorList>
            <person name="Gao Z.-H."/>
            <person name="Qiu L.-H."/>
        </authorList>
    </citation>
    <scope>NUCLEOTIDE SEQUENCE [LARGE SCALE GENOMIC DNA]</scope>
    <source>
        <strain evidence="4 5">4G-K13</strain>
    </source>
</reference>
<dbReference type="AlphaFoldDB" id="A0A372IUV9"/>
<dbReference type="PRINTS" id="PR00081">
    <property type="entry name" value="GDHRDH"/>
</dbReference>
<dbReference type="OrthoDB" id="9803333at2"/>
<evidence type="ECO:0000256" key="2">
    <source>
        <dbReference type="ARBA" id="ARBA00023002"/>
    </source>
</evidence>
<dbReference type="Pfam" id="PF13561">
    <property type="entry name" value="adh_short_C2"/>
    <property type="match status" value="1"/>
</dbReference>
<keyword evidence="5" id="KW-1185">Reference proteome</keyword>
<dbReference type="Proteomes" id="UP000264702">
    <property type="component" value="Unassembled WGS sequence"/>
</dbReference>
<keyword evidence="2" id="KW-0560">Oxidoreductase</keyword>
<comment type="similarity">
    <text evidence="1">Belongs to the short-chain dehydrogenases/reductases (SDR) family.</text>
</comment>
<evidence type="ECO:0000313" key="5">
    <source>
        <dbReference type="Proteomes" id="UP000264702"/>
    </source>
</evidence>
<dbReference type="SMART" id="SM00822">
    <property type="entry name" value="PKS_KR"/>
    <property type="match status" value="1"/>
</dbReference>
<proteinExistence type="inferred from homology"/>
<evidence type="ECO:0000313" key="4">
    <source>
        <dbReference type="EMBL" id="RFU18720.1"/>
    </source>
</evidence>
<dbReference type="InterPro" id="IPR057326">
    <property type="entry name" value="KR_dom"/>
</dbReference>
<dbReference type="PRINTS" id="PR00080">
    <property type="entry name" value="SDRFAMILY"/>
</dbReference>
<gene>
    <name evidence="4" type="ORF">D0Y96_02380</name>
</gene>
<comment type="caution">
    <text evidence="4">The sequence shown here is derived from an EMBL/GenBank/DDBJ whole genome shotgun (WGS) entry which is preliminary data.</text>
</comment>
<feature type="domain" description="Ketoreductase" evidence="3">
    <location>
        <begin position="15"/>
        <end position="180"/>
    </location>
</feature>
<dbReference type="InterPro" id="IPR002347">
    <property type="entry name" value="SDR_fam"/>
</dbReference>
<dbReference type="RefSeq" id="WP_117298013.1">
    <property type="nucleotide sequence ID" value="NZ_QVQT02000001.1"/>
</dbReference>
<dbReference type="CDD" id="cd05233">
    <property type="entry name" value="SDR_c"/>
    <property type="match status" value="1"/>
</dbReference>
<accession>A0A372IUV9</accession>
<dbReference type="PANTHER" id="PTHR43477">
    <property type="entry name" value="DIHYDROANTICAPSIN 7-DEHYDROGENASE"/>
    <property type="match status" value="1"/>
</dbReference>
<dbReference type="NCBIfam" id="NF005559">
    <property type="entry name" value="PRK07231.1"/>
    <property type="match status" value="1"/>
</dbReference>
<dbReference type="GO" id="GO:0016491">
    <property type="term" value="F:oxidoreductase activity"/>
    <property type="evidence" value="ECO:0007669"/>
    <property type="project" value="UniProtKB-KW"/>
</dbReference>
<dbReference type="SUPFAM" id="SSF51735">
    <property type="entry name" value="NAD(P)-binding Rossmann-fold domains"/>
    <property type="match status" value="1"/>
</dbReference>
<evidence type="ECO:0000256" key="1">
    <source>
        <dbReference type="ARBA" id="ARBA00006484"/>
    </source>
</evidence>
<sequence>MTHSTAPASSLLLDKTAVITGGASGIGLSIAQLFAASGAHVHIVDRNLQDAAVAAATISAAGGRAEAWSCDVQDHSLVGRVFCEIAAKGRIDILVNNAGIAHVGKLSTTSEEDFDRVIGVNVKGAYNCLHAAIGHMVAQNGGVILNLASIAAIAGIADRFAYSTSKGAILAMTYSVAKDYLPQKIRCNAISPARVHTPFVDGFVAKNYPGREEEMFAKLAESQPIGRMATPDEVARLALYLCSDDASFITGMNYPLDGGYMNLRG</sequence>
<dbReference type="EMBL" id="QVQT01000001">
    <property type="protein sequence ID" value="RFU18720.1"/>
    <property type="molecule type" value="Genomic_DNA"/>
</dbReference>
<dbReference type="InterPro" id="IPR036291">
    <property type="entry name" value="NAD(P)-bd_dom_sf"/>
</dbReference>
<dbReference type="PANTHER" id="PTHR43477:SF1">
    <property type="entry name" value="DIHYDROANTICAPSIN 7-DEHYDROGENASE"/>
    <property type="match status" value="1"/>
</dbReference>